<organism evidence="2 3">
    <name type="scientific">Basidiobolus ranarum</name>
    <dbReference type="NCBI Taxonomy" id="34480"/>
    <lineage>
        <taxon>Eukaryota</taxon>
        <taxon>Fungi</taxon>
        <taxon>Fungi incertae sedis</taxon>
        <taxon>Zoopagomycota</taxon>
        <taxon>Entomophthoromycotina</taxon>
        <taxon>Basidiobolomycetes</taxon>
        <taxon>Basidiobolales</taxon>
        <taxon>Basidiobolaceae</taxon>
        <taxon>Basidiobolus</taxon>
    </lineage>
</organism>
<accession>A0ABR2WRD8</accession>
<dbReference type="Proteomes" id="UP001479436">
    <property type="component" value="Unassembled WGS sequence"/>
</dbReference>
<evidence type="ECO:0000256" key="1">
    <source>
        <dbReference type="SAM" id="Phobius"/>
    </source>
</evidence>
<feature type="transmembrane region" description="Helical" evidence="1">
    <location>
        <begin position="148"/>
        <end position="170"/>
    </location>
</feature>
<keyword evidence="1" id="KW-0812">Transmembrane</keyword>
<keyword evidence="1" id="KW-1133">Transmembrane helix</keyword>
<keyword evidence="1" id="KW-0472">Membrane</keyword>
<gene>
    <name evidence="2" type="primary">CHS7_9</name>
    <name evidence="2" type="ORF">K7432_008815</name>
</gene>
<dbReference type="EMBL" id="JASJQH010000508">
    <property type="protein sequence ID" value="KAK9764039.1"/>
    <property type="molecule type" value="Genomic_DNA"/>
</dbReference>
<reference evidence="2 3" key="1">
    <citation type="submission" date="2023-04" db="EMBL/GenBank/DDBJ databases">
        <title>Genome of Basidiobolus ranarum AG-B5.</title>
        <authorList>
            <person name="Stajich J.E."/>
            <person name="Carter-House D."/>
            <person name="Gryganskyi A."/>
        </authorList>
    </citation>
    <scope>NUCLEOTIDE SEQUENCE [LARGE SCALE GENOMIC DNA]</scope>
    <source>
        <strain evidence="2 3">AG-B5</strain>
    </source>
</reference>
<evidence type="ECO:0000313" key="2">
    <source>
        <dbReference type="EMBL" id="KAK9764039.1"/>
    </source>
</evidence>
<keyword evidence="3" id="KW-1185">Reference proteome</keyword>
<feature type="transmembrane region" description="Helical" evidence="1">
    <location>
        <begin position="81"/>
        <end position="103"/>
    </location>
</feature>
<protein>
    <submittedName>
        <fullName evidence="2">Chitin synthase, class 7</fullName>
    </submittedName>
</protein>
<name>A0ABR2WRD8_9FUNG</name>
<feature type="transmembrane region" description="Helical" evidence="1">
    <location>
        <begin position="115"/>
        <end position="136"/>
    </location>
</feature>
<evidence type="ECO:0000313" key="3">
    <source>
        <dbReference type="Proteomes" id="UP001479436"/>
    </source>
</evidence>
<dbReference type="InterPro" id="IPR022057">
    <property type="entry name" value="Chs7"/>
</dbReference>
<dbReference type="Pfam" id="PF12271">
    <property type="entry name" value="Chs7"/>
    <property type="match status" value="1"/>
</dbReference>
<feature type="transmembrane region" description="Helical" evidence="1">
    <location>
        <begin position="46"/>
        <end position="69"/>
    </location>
</feature>
<dbReference type="PANTHER" id="PTHR35329:SF1">
    <property type="entry name" value="CHITIN SYNTHASE EXPORT CHAPERONE"/>
    <property type="match status" value="1"/>
</dbReference>
<feature type="transmembrane region" description="Helical" evidence="1">
    <location>
        <begin position="182"/>
        <end position="207"/>
    </location>
</feature>
<feature type="transmembrane region" description="Helical" evidence="1">
    <location>
        <begin position="219"/>
        <end position="238"/>
    </location>
</feature>
<sequence length="308" mass="35369">MASFGSFDYVCRTLSLTWCPLVGTDQNIRTIPQCYSRNVDFGDFLVFQPGALSMYIVALIMASVMLHHIRTKYTAVGRKEMVTFFWFYIITVILEMFLIVGIVPIDSSVYKWLTAAHIGMISTTIWCLLLNGFVGFQFAEDGTRWSLWTMRISSFIVWVSVFFIAILTFNDTGSILSSKTPVLLWIVYFLFNGVGVLIYFIMQVILVKTLSDKWPLGDIIFALISFLAGQILMLGFSTNVCSLAARYIDGLFCAILLTLFSIMMVYKYWDSITRDDLEYTVDCLPNRWEIKKGDTIRDDNLEIRYLCR</sequence>
<feature type="transmembrane region" description="Helical" evidence="1">
    <location>
        <begin position="244"/>
        <end position="266"/>
    </location>
</feature>
<dbReference type="PANTHER" id="PTHR35329">
    <property type="entry name" value="CHITIN SYNTHASE EXPORT CHAPERONE"/>
    <property type="match status" value="1"/>
</dbReference>
<proteinExistence type="predicted"/>
<comment type="caution">
    <text evidence="2">The sequence shown here is derived from an EMBL/GenBank/DDBJ whole genome shotgun (WGS) entry which is preliminary data.</text>
</comment>